<protein>
    <submittedName>
        <fullName evidence="2">Uncharacterized protein</fullName>
    </submittedName>
</protein>
<proteinExistence type="predicted"/>
<organism evidence="2 3">
    <name type="scientific">Gossypium arboreum</name>
    <name type="common">Tree cotton</name>
    <name type="synonym">Gossypium nanking</name>
    <dbReference type="NCBI Taxonomy" id="29729"/>
    <lineage>
        <taxon>Eukaryota</taxon>
        <taxon>Viridiplantae</taxon>
        <taxon>Streptophyta</taxon>
        <taxon>Embryophyta</taxon>
        <taxon>Tracheophyta</taxon>
        <taxon>Spermatophyta</taxon>
        <taxon>Magnoliopsida</taxon>
        <taxon>eudicotyledons</taxon>
        <taxon>Gunneridae</taxon>
        <taxon>Pentapetalae</taxon>
        <taxon>rosids</taxon>
        <taxon>malvids</taxon>
        <taxon>Malvales</taxon>
        <taxon>Malvaceae</taxon>
        <taxon>Malvoideae</taxon>
        <taxon>Gossypium</taxon>
    </lineage>
</organism>
<keyword evidence="3" id="KW-1185">Reference proteome</keyword>
<sequence length="53" mass="5926">MGQRTKSTRPRFPHTGRPHGRVPLASLDHGLKQSHTGVSLLSPSLVYFRKGQF</sequence>
<evidence type="ECO:0000256" key="1">
    <source>
        <dbReference type="SAM" id="MobiDB-lite"/>
    </source>
</evidence>
<feature type="compositionally biased region" description="Basic residues" evidence="1">
    <location>
        <begin position="1"/>
        <end position="20"/>
    </location>
</feature>
<dbReference type="Proteomes" id="UP000032142">
    <property type="component" value="Unassembled WGS sequence"/>
</dbReference>
<gene>
    <name evidence="2" type="ORF">F383_32742</name>
</gene>
<reference evidence="3" key="1">
    <citation type="submission" date="2014-09" db="EMBL/GenBank/DDBJ databases">
        <authorList>
            <person name="Mudge J."/>
            <person name="Ramaraj T."/>
            <person name="Lindquist I.E."/>
            <person name="Bharti A.K."/>
            <person name="Sundararajan A."/>
            <person name="Cameron C.T."/>
            <person name="Woodward J.E."/>
            <person name="May G.D."/>
            <person name="Brubaker C."/>
            <person name="Broadhvest J."/>
            <person name="Wilkins T.A."/>
        </authorList>
    </citation>
    <scope>NUCLEOTIDE SEQUENCE</scope>
    <source>
        <strain evidence="3">cv. AKA8401</strain>
    </source>
</reference>
<evidence type="ECO:0000313" key="3">
    <source>
        <dbReference type="Proteomes" id="UP000032142"/>
    </source>
</evidence>
<feature type="region of interest" description="Disordered" evidence="1">
    <location>
        <begin position="1"/>
        <end position="28"/>
    </location>
</feature>
<evidence type="ECO:0000313" key="2">
    <source>
        <dbReference type="EMBL" id="KHG26312.1"/>
    </source>
</evidence>
<dbReference type="AlphaFoldDB" id="A0A0B0PNB2"/>
<dbReference type="EMBL" id="KN436007">
    <property type="protein sequence ID" value="KHG26312.1"/>
    <property type="molecule type" value="Genomic_DNA"/>
</dbReference>
<accession>A0A0B0PNB2</accession>
<name>A0A0B0PNB2_GOSAR</name>